<protein>
    <submittedName>
        <fullName evidence="1">Uncharacterized protein</fullName>
    </submittedName>
</protein>
<name>A0A022VX67_TRIRU</name>
<proteinExistence type="predicted"/>
<dbReference type="EMBL" id="KK207884">
    <property type="protein sequence ID" value="EZF50549.1"/>
    <property type="molecule type" value="Genomic_DNA"/>
</dbReference>
<accession>A0A022VX67</accession>
<organism evidence="1">
    <name type="scientific">Trichophyton rubrum CBS 288.86</name>
    <dbReference type="NCBI Taxonomy" id="1215330"/>
    <lineage>
        <taxon>Eukaryota</taxon>
        <taxon>Fungi</taxon>
        <taxon>Dikarya</taxon>
        <taxon>Ascomycota</taxon>
        <taxon>Pezizomycotina</taxon>
        <taxon>Eurotiomycetes</taxon>
        <taxon>Eurotiomycetidae</taxon>
        <taxon>Onygenales</taxon>
        <taxon>Arthrodermataceae</taxon>
        <taxon>Trichophyton</taxon>
    </lineage>
</organism>
<gene>
    <name evidence="1" type="ORF">H103_06057</name>
</gene>
<reference evidence="1" key="1">
    <citation type="submission" date="2014-02" db="EMBL/GenBank/DDBJ databases">
        <title>The Genome Sequence of Trichophyton rubrum (morphotype fischeri) CBS 288.86.</title>
        <authorList>
            <consortium name="The Broad Institute Genomics Platform"/>
            <person name="Cuomo C.A."/>
            <person name="White T.C."/>
            <person name="Graser Y."/>
            <person name="Martinez-Rossi N."/>
            <person name="Heitman J."/>
            <person name="Young S.K."/>
            <person name="Zeng Q."/>
            <person name="Gargeya S."/>
            <person name="Abouelleil A."/>
            <person name="Alvarado L."/>
            <person name="Chapman S.B."/>
            <person name="Gainer-Dewar J."/>
            <person name="Goldberg J."/>
            <person name="Griggs A."/>
            <person name="Gujja S."/>
            <person name="Hansen M."/>
            <person name="Howarth C."/>
            <person name="Imamovic A."/>
            <person name="Larimer J."/>
            <person name="Martinez D."/>
            <person name="Murphy C."/>
            <person name="Pearson M.D."/>
            <person name="Persinoti G."/>
            <person name="Poon T."/>
            <person name="Priest M."/>
            <person name="Roberts A.D."/>
            <person name="Saif S."/>
            <person name="Shea T.D."/>
            <person name="Sykes S.N."/>
            <person name="Wortman J."/>
            <person name="Nusbaum C."/>
            <person name="Birren B."/>
        </authorList>
    </citation>
    <scope>NUCLEOTIDE SEQUENCE [LARGE SCALE GENOMIC DNA]</scope>
    <source>
        <strain evidence="1">CBS 288.86</strain>
    </source>
</reference>
<sequence>MTHYTLLQSEGLLLFKAQELVIYPRYPSVFIEVLWYDTKNLLSYPLGLPYTSRPLGIIQLTKSYARLGLFDCCSPRRFNSYPPIPRDLVQCTLPELGAYESNSAAEYSNIYSYLNDSYGEDADASQNEVLGDLAANSKRHFQW</sequence>
<dbReference type="Proteomes" id="UP000023758">
    <property type="component" value="Unassembled WGS sequence"/>
</dbReference>
<dbReference type="HOGENOM" id="CLU_1807610_0_0_1"/>
<dbReference type="AlphaFoldDB" id="A0A022VX67"/>
<evidence type="ECO:0000313" key="1">
    <source>
        <dbReference type="EMBL" id="EZF50549.1"/>
    </source>
</evidence>